<dbReference type="EMBL" id="LNYJ01000011">
    <property type="protein sequence ID" value="KTD16368.1"/>
    <property type="molecule type" value="Genomic_DNA"/>
</dbReference>
<evidence type="ECO:0000256" key="1">
    <source>
        <dbReference type="ARBA" id="ARBA00006739"/>
    </source>
</evidence>
<feature type="transmembrane region" description="Helical" evidence="4">
    <location>
        <begin position="9"/>
        <end position="32"/>
    </location>
</feature>
<keyword evidence="3 6" id="KW-0808">Transferase</keyword>
<dbReference type="STRING" id="456.Ljor_0674"/>
<feature type="transmembrane region" description="Helical" evidence="4">
    <location>
        <begin position="399"/>
        <end position="419"/>
    </location>
</feature>
<dbReference type="PANTHER" id="PTHR43630:SF1">
    <property type="entry name" value="POLY-BETA-1,6-N-ACETYL-D-GLUCOSAMINE SYNTHASE"/>
    <property type="match status" value="1"/>
</dbReference>
<evidence type="ECO:0000256" key="3">
    <source>
        <dbReference type="ARBA" id="ARBA00022679"/>
    </source>
</evidence>
<evidence type="ECO:0000256" key="4">
    <source>
        <dbReference type="SAM" id="Phobius"/>
    </source>
</evidence>
<dbReference type="InterPro" id="IPR029044">
    <property type="entry name" value="Nucleotide-diphossugar_trans"/>
</dbReference>
<dbReference type="Proteomes" id="UP000055035">
    <property type="component" value="Unassembled WGS sequence"/>
</dbReference>
<dbReference type="Pfam" id="PF00535">
    <property type="entry name" value="Glycos_transf_2"/>
    <property type="match status" value="1"/>
</dbReference>
<keyword evidence="7" id="KW-1185">Reference proteome</keyword>
<keyword evidence="4" id="KW-1133">Transmembrane helix</keyword>
<reference evidence="6 7" key="1">
    <citation type="submission" date="2015-11" db="EMBL/GenBank/DDBJ databases">
        <title>Genomic analysis of 38 Legionella species identifies large and diverse effector repertoires.</title>
        <authorList>
            <person name="Burstein D."/>
            <person name="Amaro F."/>
            <person name="Zusman T."/>
            <person name="Lifshitz Z."/>
            <person name="Cohen O."/>
            <person name="Gilbert J.A."/>
            <person name="Pupko T."/>
            <person name="Shuman H.A."/>
            <person name="Segal G."/>
        </authorList>
    </citation>
    <scope>NUCLEOTIDE SEQUENCE [LARGE SCALE GENOMIC DNA]</scope>
    <source>
        <strain evidence="6 7">BL-540</strain>
    </source>
</reference>
<feature type="transmembrane region" description="Helical" evidence="4">
    <location>
        <begin position="355"/>
        <end position="379"/>
    </location>
</feature>
<accession>A0A0W0V8E9</accession>
<dbReference type="GO" id="GO:0016757">
    <property type="term" value="F:glycosyltransferase activity"/>
    <property type="evidence" value="ECO:0007669"/>
    <property type="project" value="UniProtKB-KW"/>
</dbReference>
<gene>
    <name evidence="6" type="ORF">Ljor_0674</name>
</gene>
<dbReference type="InterPro" id="IPR001173">
    <property type="entry name" value="Glyco_trans_2-like"/>
</dbReference>
<keyword evidence="2" id="KW-0328">Glycosyltransferase</keyword>
<dbReference type="AlphaFoldDB" id="A0A0W0V8E9"/>
<feature type="transmembrane region" description="Helical" evidence="4">
    <location>
        <begin position="325"/>
        <end position="349"/>
    </location>
</feature>
<evidence type="ECO:0000313" key="7">
    <source>
        <dbReference type="Proteomes" id="UP000055035"/>
    </source>
</evidence>
<dbReference type="CDD" id="cd06423">
    <property type="entry name" value="CESA_like"/>
    <property type="match status" value="1"/>
</dbReference>
<sequence>MYIPVKIKFAFAFLTSFIWLAFCFWISIPWIFDLAVYVTIVPAYIIVFSIALFPGFMYAFMLVSYLIDKRKPSIELKNYPGVSVLIAAYNEERCIAETLRAVQKQDYPGELQIILIDDGSVDNTIVNAKSLELKNLEIIKGKHGGKATALNQGLKRAKHDLIVTLDADTYILKDAIKEIVKKLYSGPSNAETVAVAGAIYVKNSRNTLMTRILEWDFFHAIAVIKRIQSLFQGTLVAQGAFSIYLKKVLLEMGGWQNTVGEDIVLTWGILSKGYRVDFAEKAICFTYVPETYKQFFFQRSRWARGLIEAFRHHPKILTTPRLSMFYIYWNMGVVLFDSVFFFIFIPGLVLAFFGYYFVAGPMTLCVLPISLLNNLIFFLGQRKSFHVQALQVRRNVLGFIIYFLFFQLIMNPAVIHGYLSEFFRREKRWRSKE</sequence>
<protein>
    <submittedName>
        <fullName evidence="6">Glycosyltransferase, family 2</fullName>
    </submittedName>
</protein>
<dbReference type="PATRIC" id="fig|456.5.peg.712"/>
<dbReference type="PANTHER" id="PTHR43630">
    <property type="entry name" value="POLY-BETA-1,6-N-ACETYL-D-GLUCOSAMINE SYNTHASE"/>
    <property type="match status" value="1"/>
</dbReference>
<evidence type="ECO:0000256" key="2">
    <source>
        <dbReference type="ARBA" id="ARBA00022676"/>
    </source>
</evidence>
<dbReference type="RefSeq" id="WP_058470229.1">
    <property type="nucleotide sequence ID" value="NZ_CAAAIC010000004.1"/>
</dbReference>
<organism evidence="6 7">
    <name type="scientific">Legionella jordanis</name>
    <dbReference type="NCBI Taxonomy" id="456"/>
    <lineage>
        <taxon>Bacteria</taxon>
        <taxon>Pseudomonadati</taxon>
        <taxon>Pseudomonadota</taxon>
        <taxon>Gammaproteobacteria</taxon>
        <taxon>Legionellales</taxon>
        <taxon>Legionellaceae</taxon>
        <taxon>Legionella</taxon>
    </lineage>
</organism>
<keyword evidence="4" id="KW-0472">Membrane</keyword>
<dbReference type="Gene3D" id="3.90.550.10">
    <property type="entry name" value="Spore Coat Polysaccharide Biosynthesis Protein SpsA, Chain A"/>
    <property type="match status" value="1"/>
</dbReference>
<comment type="caution">
    <text evidence="6">The sequence shown here is derived from an EMBL/GenBank/DDBJ whole genome shotgun (WGS) entry which is preliminary data.</text>
</comment>
<dbReference type="SUPFAM" id="SSF53448">
    <property type="entry name" value="Nucleotide-diphospho-sugar transferases"/>
    <property type="match status" value="1"/>
</dbReference>
<comment type="similarity">
    <text evidence="1">Belongs to the glycosyltransferase 2 family.</text>
</comment>
<feature type="domain" description="Glycosyltransferase 2-like" evidence="5">
    <location>
        <begin position="83"/>
        <end position="250"/>
    </location>
</feature>
<keyword evidence="4" id="KW-0812">Transmembrane</keyword>
<name>A0A0W0V8E9_9GAMM</name>
<evidence type="ECO:0000259" key="5">
    <source>
        <dbReference type="Pfam" id="PF00535"/>
    </source>
</evidence>
<dbReference type="OrthoDB" id="9766299at2"/>
<feature type="transmembrane region" description="Helical" evidence="4">
    <location>
        <begin position="44"/>
        <end position="67"/>
    </location>
</feature>
<evidence type="ECO:0000313" key="6">
    <source>
        <dbReference type="EMBL" id="KTD16368.1"/>
    </source>
</evidence>
<proteinExistence type="inferred from homology"/>